<dbReference type="PANTHER" id="PTHR48062:SF52">
    <property type="entry name" value="RECEPTOR-LIKE PROTEIN 8-RELATED"/>
    <property type="match status" value="1"/>
</dbReference>
<evidence type="ECO:0000256" key="8">
    <source>
        <dbReference type="ARBA" id="ARBA00022989"/>
    </source>
</evidence>
<name>A0A822ZKI5_NELNU</name>
<evidence type="ECO:0000256" key="1">
    <source>
        <dbReference type="ARBA" id="ARBA00004236"/>
    </source>
</evidence>
<dbReference type="SMART" id="SM00369">
    <property type="entry name" value="LRR_TYP"/>
    <property type="match status" value="8"/>
</dbReference>
<evidence type="ECO:0000256" key="3">
    <source>
        <dbReference type="ARBA" id="ARBA00022475"/>
    </source>
</evidence>
<dbReference type="Pfam" id="PF13855">
    <property type="entry name" value="LRR_8"/>
    <property type="match status" value="1"/>
</dbReference>
<evidence type="ECO:0000256" key="9">
    <source>
        <dbReference type="ARBA" id="ARBA00023136"/>
    </source>
</evidence>
<evidence type="ECO:0000313" key="15">
    <source>
        <dbReference type="Proteomes" id="UP000607653"/>
    </source>
</evidence>
<evidence type="ECO:0000256" key="13">
    <source>
        <dbReference type="SAM" id="Phobius"/>
    </source>
</evidence>
<dbReference type="PRINTS" id="PR00019">
    <property type="entry name" value="LEURICHRPT"/>
</dbReference>
<dbReference type="EMBL" id="DUZY01000007">
    <property type="protein sequence ID" value="DAD45030.1"/>
    <property type="molecule type" value="Genomic_DNA"/>
</dbReference>
<organism evidence="14 15">
    <name type="scientific">Nelumbo nucifera</name>
    <name type="common">Sacred lotus</name>
    <dbReference type="NCBI Taxonomy" id="4432"/>
    <lineage>
        <taxon>Eukaryota</taxon>
        <taxon>Viridiplantae</taxon>
        <taxon>Streptophyta</taxon>
        <taxon>Embryophyta</taxon>
        <taxon>Tracheophyta</taxon>
        <taxon>Spermatophyta</taxon>
        <taxon>Magnoliopsida</taxon>
        <taxon>Proteales</taxon>
        <taxon>Nelumbonaceae</taxon>
        <taxon>Nelumbo</taxon>
    </lineage>
</organism>
<accession>A0A822ZKI5</accession>
<comment type="caution">
    <text evidence="14">The sequence shown here is derived from an EMBL/GenBank/DDBJ whole genome shotgun (WGS) entry which is preliminary data.</text>
</comment>
<dbReference type="FunFam" id="3.80.10.10:FF:000413">
    <property type="entry name" value="Inactive leucine-rich repeat receptor-like protein kinase"/>
    <property type="match status" value="1"/>
</dbReference>
<dbReference type="InterPro" id="IPR032675">
    <property type="entry name" value="LRR_dom_sf"/>
</dbReference>
<dbReference type="InterPro" id="IPR003591">
    <property type="entry name" value="Leu-rich_rpt_typical-subtyp"/>
</dbReference>
<keyword evidence="11" id="KW-0325">Glycoprotein</keyword>
<comment type="subcellular location">
    <subcellularLocation>
        <location evidence="1">Cell membrane</location>
    </subcellularLocation>
    <subcellularLocation>
        <location evidence="12">Endomembrane system</location>
        <topology evidence="12">Single-pass membrane protein</topology>
    </subcellularLocation>
</comment>
<keyword evidence="4" id="KW-0433">Leucine-rich repeat</keyword>
<evidence type="ECO:0000256" key="2">
    <source>
        <dbReference type="ARBA" id="ARBA00009592"/>
    </source>
</evidence>
<reference evidence="14 15" key="1">
    <citation type="journal article" date="2020" name="Mol. Biol. Evol.">
        <title>Distinct Expression and Methylation Patterns for Genes with Different Fates following a Single Whole-Genome Duplication in Flowering Plants.</title>
        <authorList>
            <person name="Shi T."/>
            <person name="Rahmani R.S."/>
            <person name="Gugger P.F."/>
            <person name="Wang M."/>
            <person name="Li H."/>
            <person name="Zhang Y."/>
            <person name="Li Z."/>
            <person name="Wang Q."/>
            <person name="Van de Peer Y."/>
            <person name="Marchal K."/>
            <person name="Chen J."/>
        </authorList>
    </citation>
    <scope>NUCLEOTIDE SEQUENCE [LARGE SCALE GENOMIC DNA]</scope>
    <source>
        <tissue evidence="14">Leaf</tissue>
    </source>
</reference>
<proteinExistence type="inferred from homology"/>
<evidence type="ECO:0000256" key="5">
    <source>
        <dbReference type="ARBA" id="ARBA00022692"/>
    </source>
</evidence>
<dbReference type="SUPFAM" id="SSF52047">
    <property type="entry name" value="RNI-like"/>
    <property type="match status" value="1"/>
</dbReference>
<keyword evidence="10" id="KW-0675">Receptor</keyword>
<comment type="similarity">
    <text evidence="2">Belongs to the RLP family.</text>
</comment>
<keyword evidence="9 13" id="KW-0472">Membrane</keyword>
<dbReference type="InterPro" id="IPR001611">
    <property type="entry name" value="Leu-rich_rpt"/>
</dbReference>
<feature type="transmembrane region" description="Helical" evidence="13">
    <location>
        <begin position="702"/>
        <end position="722"/>
    </location>
</feature>
<keyword evidence="7" id="KW-0677">Repeat</keyword>
<evidence type="ECO:0000313" key="14">
    <source>
        <dbReference type="EMBL" id="DAD45030.1"/>
    </source>
</evidence>
<dbReference type="SUPFAM" id="SSF52058">
    <property type="entry name" value="L domain-like"/>
    <property type="match status" value="1"/>
</dbReference>
<protein>
    <submittedName>
        <fullName evidence="14">Uncharacterized protein</fullName>
    </submittedName>
</protein>
<dbReference type="PANTHER" id="PTHR48062">
    <property type="entry name" value="RECEPTOR-LIKE PROTEIN 14"/>
    <property type="match status" value="1"/>
</dbReference>
<keyword evidence="3" id="KW-1003">Cell membrane</keyword>
<sequence>MESTAIAARKLANLINLEVLDLSGNHLNDSFSLQGLCELKKLRELNIGYNNFGVTTSTLLPPCFNNLTFLRRIDLSSNQFKGNIPSFITTHTSLEHILLGDNKFSGSFSFSNFVNHSNLQVIDLGGNKLEVEAEHPHQVPTCFQLKELYLRNCTLLSGVVSRFLSSQYDLRVLDLSSTNLKGTFPTWILNNNTKLQQLNLGNNLLNGHFHLVSVYPKIAVVDISDNHIEGQLQANIGEVLPNLIFLNLAGNSIDGGIPSSIGNMSILWALDLSNNKLTGEIPKYLARGCTELSVLILSNNRLHGEIFPSYFNLTRLDNNLFKGTLRDGLSKCTELFNLDISNNQISGRIPSWITNFSSQLMTLFMQDNHFQGEIPTEIGQLKLLEFLDLSGNRLSGTLPSSLLMLQKLKYVKLQRNEFAGSLPVTLLNNSSSSLLALDMSYNNFSGSIPSMISELSELRVLSLKRNTLNGPIPYQLCQLKKIRLMVLSHNTFSGTIPQCFSNLNFGSKDDTENLFQDSVIPYSIGNMGYKSVTLEEVEFTTKRRADSYKGDILNYMSGLDLSCNRLTGKFPFEIGNLHGIRALNFSHNHLTGSIPKTFSKLRNIESLDLSCNRLNGTIPSELTELNSLAVFSVAHNNLSAKTPDFKKQFATFDSSSYEGNPLLCGPPLLKKCTKDEESSDDLVHAETQNESGIDVVFSTSFVVSYIMSLLGLMTILYVNPYWRRMWFISLKHAFIHPMALLPMFCTRGIDYIYLLP</sequence>
<evidence type="ECO:0000256" key="11">
    <source>
        <dbReference type="ARBA" id="ARBA00023180"/>
    </source>
</evidence>
<keyword evidence="15" id="KW-1185">Reference proteome</keyword>
<dbReference type="Proteomes" id="UP000607653">
    <property type="component" value="Unassembled WGS sequence"/>
</dbReference>
<dbReference type="Gene3D" id="3.80.10.10">
    <property type="entry name" value="Ribonuclease Inhibitor"/>
    <property type="match status" value="3"/>
</dbReference>
<evidence type="ECO:0000256" key="6">
    <source>
        <dbReference type="ARBA" id="ARBA00022729"/>
    </source>
</evidence>
<dbReference type="FunFam" id="3.80.10.10:FF:000095">
    <property type="entry name" value="LRR receptor-like serine/threonine-protein kinase GSO1"/>
    <property type="match status" value="2"/>
</dbReference>
<dbReference type="PROSITE" id="PS51450">
    <property type="entry name" value="LRR"/>
    <property type="match status" value="1"/>
</dbReference>
<dbReference type="AlphaFoldDB" id="A0A822ZKI5"/>
<keyword evidence="8 13" id="KW-1133">Transmembrane helix</keyword>
<dbReference type="InterPro" id="IPR051502">
    <property type="entry name" value="RLP_Defense_Trigger"/>
</dbReference>
<evidence type="ECO:0000256" key="4">
    <source>
        <dbReference type="ARBA" id="ARBA00022614"/>
    </source>
</evidence>
<gene>
    <name evidence="14" type="ORF">HUJ06_003260</name>
</gene>
<dbReference type="GO" id="GO:0005886">
    <property type="term" value="C:plasma membrane"/>
    <property type="evidence" value="ECO:0007669"/>
    <property type="project" value="UniProtKB-SubCell"/>
</dbReference>
<evidence type="ECO:0000256" key="12">
    <source>
        <dbReference type="ARBA" id="ARBA00037847"/>
    </source>
</evidence>
<keyword evidence="5 13" id="KW-0812">Transmembrane</keyword>
<evidence type="ECO:0000256" key="7">
    <source>
        <dbReference type="ARBA" id="ARBA00022737"/>
    </source>
</evidence>
<keyword evidence="6" id="KW-0732">Signal</keyword>
<dbReference type="Pfam" id="PF00560">
    <property type="entry name" value="LRR_1"/>
    <property type="match status" value="10"/>
</dbReference>
<evidence type="ECO:0000256" key="10">
    <source>
        <dbReference type="ARBA" id="ARBA00023170"/>
    </source>
</evidence>
<dbReference type="GO" id="GO:0012505">
    <property type="term" value="C:endomembrane system"/>
    <property type="evidence" value="ECO:0007669"/>
    <property type="project" value="UniProtKB-SubCell"/>
</dbReference>